<comment type="similarity">
    <text evidence="1">Belongs to the sulfatase family.</text>
</comment>
<accession>A0A0F9YFZ1</accession>
<name>A0A0F9YFZ1_9ZZZZ</name>
<feature type="domain" description="Sulfatase N-terminal" evidence="3">
    <location>
        <begin position="4"/>
        <end position="336"/>
    </location>
</feature>
<organism evidence="4">
    <name type="scientific">marine sediment metagenome</name>
    <dbReference type="NCBI Taxonomy" id="412755"/>
    <lineage>
        <taxon>unclassified sequences</taxon>
        <taxon>metagenomes</taxon>
        <taxon>ecological metagenomes</taxon>
    </lineage>
</organism>
<dbReference type="PANTHER" id="PTHR42693:SF53">
    <property type="entry name" value="ENDO-4-O-SULFATASE"/>
    <property type="match status" value="1"/>
</dbReference>
<sequence>MKRPNVVFIITDNQSPWTLGCYGNGEILTPNVDRLAAGGMRFDNNFCVNPVCSPNRATCLTGLMPSQHGVHRWLGREKPDAQMGPEAYCTIEEFTNLPSILADEGYRCGQVGKWHLGDSLHPQLGFEYWHAMTQGHTPSFYNMKVAWQGEVIEEPKNFVEATADHAVDFLDGVGDEPFFLHVGFNGPYCVDGDLLSGHKNRHTPYYADKELACFPRAEPHEWQKTFREAFGNPVARSSYACAVSGVDDAVGVILDKLDAMGAADDTIVVFTADHGACAGHNGFWGMGEHARPFNVAQTTMRVPMIVRHPNGIPAGGAFEPMTSHADFFPSILGYLGLADHLPTDAPLPGRSYAPALTGEACDLGEEIVFADYETTRLVTTPQWKLIRRHGFGPDQLFNLADDSAETTNLLGSPQAADDERYLSARLDAFFARYCDEQYDTWAGGRSKGGDLITGRDDPW</sequence>
<protein>
    <recommendedName>
        <fullName evidence="3">Sulfatase N-terminal domain-containing protein</fullName>
    </recommendedName>
</protein>
<keyword evidence="2" id="KW-0378">Hydrolase</keyword>
<reference evidence="4" key="1">
    <citation type="journal article" date="2015" name="Nature">
        <title>Complex archaea that bridge the gap between prokaryotes and eukaryotes.</title>
        <authorList>
            <person name="Spang A."/>
            <person name="Saw J.H."/>
            <person name="Jorgensen S.L."/>
            <person name="Zaremba-Niedzwiedzka K."/>
            <person name="Martijn J."/>
            <person name="Lind A.E."/>
            <person name="van Eijk R."/>
            <person name="Schleper C."/>
            <person name="Guy L."/>
            <person name="Ettema T.J."/>
        </authorList>
    </citation>
    <scope>NUCLEOTIDE SEQUENCE</scope>
</reference>
<proteinExistence type="inferred from homology"/>
<dbReference type="GO" id="GO:0004065">
    <property type="term" value="F:arylsulfatase activity"/>
    <property type="evidence" value="ECO:0007669"/>
    <property type="project" value="TreeGrafter"/>
</dbReference>
<dbReference type="Gene3D" id="3.40.720.10">
    <property type="entry name" value="Alkaline Phosphatase, subunit A"/>
    <property type="match status" value="1"/>
</dbReference>
<dbReference type="AlphaFoldDB" id="A0A0F9YFZ1"/>
<dbReference type="PANTHER" id="PTHR42693">
    <property type="entry name" value="ARYLSULFATASE FAMILY MEMBER"/>
    <property type="match status" value="1"/>
</dbReference>
<dbReference type="InterPro" id="IPR000917">
    <property type="entry name" value="Sulfatase_N"/>
</dbReference>
<evidence type="ECO:0000256" key="1">
    <source>
        <dbReference type="ARBA" id="ARBA00008779"/>
    </source>
</evidence>
<evidence type="ECO:0000313" key="4">
    <source>
        <dbReference type="EMBL" id="KKO11112.1"/>
    </source>
</evidence>
<evidence type="ECO:0000256" key="2">
    <source>
        <dbReference type="ARBA" id="ARBA00022801"/>
    </source>
</evidence>
<gene>
    <name evidence="4" type="ORF">LCGC14_0015880</name>
</gene>
<comment type="caution">
    <text evidence="4">The sequence shown here is derived from an EMBL/GenBank/DDBJ whole genome shotgun (WGS) entry which is preliminary data.</text>
</comment>
<dbReference type="EMBL" id="LAZR01000003">
    <property type="protein sequence ID" value="KKO11112.1"/>
    <property type="molecule type" value="Genomic_DNA"/>
</dbReference>
<dbReference type="InterPro" id="IPR050738">
    <property type="entry name" value="Sulfatase"/>
</dbReference>
<dbReference type="Pfam" id="PF00884">
    <property type="entry name" value="Sulfatase"/>
    <property type="match status" value="1"/>
</dbReference>
<dbReference type="SUPFAM" id="SSF53649">
    <property type="entry name" value="Alkaline phosphatase-like"/>
    <property type="match status" value="1"/>
</dbReference>
<dbReference type="InterPro" id="IPR017850">
    <property type="entry name" value="Alkaline_phosphatase_core_sf"/>
</dbReference>
<evidence type="ECO:0000259" key="3">
    <source>
        <dbReference type="Pfam" id="PF00884"/>
    </source>
</evidence>